<dbReference type="InterPro" id="IPR027417">
    <property type="entry name" value="P-loop_NTPase"/>
</dbReference>
<protein>
    <submittedName>
        <fullName evidence="6">ABC transporter</fullName>
    </submittedName>
</protein>
<reference evidence="7" key="1">
    <citation type="submission" date="2016-06" db="EMBL/GenBank/DDBJ databases">
        <authorList>
            <person name="Nascimento L."/>
            <person name="Pereira R.V."/>
            <person name="Martins L.F."/>
            <person name="Quaggio R.B."/>
            <person name="Silva A.M."/>
            <person name="Setubal J.C."/>
        </authorList>
    </citation>
    <scope>NUCLEOTIDE SEQUENCE [LARGE SCALE GENOMIC DNA]</scope>
</reference>
<dbReference type="SUPFAM" id="SSF52540">
    <property type="entry name" value="P-loop containing nucleoside triphosphate hydrolases"/>
    <property type="match status" value="1"/>
</dbReference>
<dbReference type="GO" id="GO:0016887">
    <property type="term" value="F:ATP hydrolysis activity"/>
    <property type="evidence" value="ECO:0007669"/>
    <property type="project" value="InterPro"/>
</dbReference>
<dbReference type="AlphaFoldDB" id="A0A1Y3PIG0"/>
<keyword evidence="3" id="KW-0547">Nucleotide-binding</keyword>
<evidence type="ECO:0000256" key="2">
    <source>
        <dbReference type="ARBA" id="ARBA00022448"/>
    </source>
</evidence>
<dbReference type="InterPro" id="IPR017871">
    <property type="entry name" value="ABC_transporter-like_CS"/>
</dbReference>
<comment type="caution">
    <text evidence="6">The sequence shown here is derived from an EMBL/GenBank/DDBJ whole genome shotgun (WGS) entry which is preliminary data.</text>
</comment>
<dbReference type="PANTHER" id="PTHR42711:SF5">
    <property type="entry name" value="ABC TRANSPORTER ATP-BINDING PROTEIN NATA"/>
    <property type="match status" value="1"/>
</dbReference>
<keyword evidence="2" id="KW-0813">Transport</keyword>
<dbReference type="InterPro" id="IPR003439">
    <property type="entry name" value="ABC_transporter-like_ATP-bd"/>
</dbReference>
<dbReference type="Gene3D" id="3.40.50.300">
    <property type="entry name" value="P-loop containing nucleotide triphosphate hydrolases"/>
    <property type="match status" value="1"/>
</dbReference>
<evidence type="ECO:0000256" key="3">
    <source>
        <dbReference type="ARBA" id="ARBA00022741"/>
    </source>
</evidence>
<dbReference type="PROSITE" id="PS50893">
    <property type="entry name" value="ABC_TRANSPORTER_2"/>
    <property type="match status" value="1"/>
</dbReference>
<comment type="similarity">
    <text evidence="1">Belongs to the ABC transporter superfamily.</text>
</comment>
<dbReference type="EMBL" id="LZRT01000095">
    <property type="protein sequence ID" value="OUM85916.1"/>
    <property type="molecule type" value="Genomic_DNA"/>
</dbReference>
<dbReference type="CDD" id="cd03230">
    <property type="entry name" value="ABC_DR_subfamily_A"/>
    <property type="match status" value="1"/>
</dbReference>
<dbReference type="InterPro" id="IPR003593">
    <property type="entry name" value="AAA+_ATPase"/>
</dbReference>
<evidence type="ECO:0000313" key="6">
    <source>
        <dbReference type="EMBL" id="OUM85916.1"/>
    </source>
</evidence>
<gene>
    <name evidence="6" type="ORF">BAA01_15105</name>
</gene>
<dbReference type="PANTHER" id="PTHR42711">
    <property type="entry name" value="ABC TRANSPORTER ATP-BINDING PROTEIN"/>
    <property type="match status" value="1"/>
</dbReference>
<dbReference type="GO" id="GO:0005524">
    <property type="term" value="F:ATP binding"/>
    <property type="evidence" value="ECO:0007669"/>
    <property type="project" value="UniProtKB-KW"/>
</dbReference>
<evidence type="ECO:0000313" key="7">
    <source>
        <dbReference type="Proteomes" id="UP000196475"/>
    </source>
</evidence>
<name>A0A1Y3PIG0_9BACI</name>
<dbReference type="InterPro" id="IPR050763">
    <property type="entry name" value="ABC_transporter_ATP-binding"/>
</dbReference>
<dbReference type="PROSITE" id="PS00211">
    <property type="entry name" value="ABC_TRANSPORTER_1"/>
    <property type="match status" value="1"/>
</dbReference>
<evidence type="ECO:0000259" key="5">
    <source>
        <dbReference type="PROSITE" id="PS50893"/>
    </source>
</evidence>
<dbReference type="SMART" id="SM00382">
    <property type="entry name" value="AAA"/>
    <property type="match status" value="1"/>
</dbReference>
<organism evidence="6 7">
    <name type="scientific">Bacillus thermozeamaize</name>
    <dbReference type="NCBI Taxonomy" id="230954"/>
    <lineage>
        <taxon>Bacteria</taxon>
        <taxon>Bacillati</taxon>
        <taxon>Bacillota</taxon>
        <taxon>Bacilli</taxon>
        <taxon>Bacillales</taxon>
        <taxon>Bacillaceae</taxon>
        <taxon>Bacillus</taxon>
    </lineage>
</organism>
<sequence>MPMQHLIEAEGLMKKYGERIVINGVNFSVSPGEVVAIIGPNGAGKSTLIDLVLGLRDPDEGKVVYWAADYRKHIGVQLQSTPFFPELTVLENLRLFASLYGIRLSTEQLEEVLEKCRLREVSRVYASRLSGGQQKRLAIAVTVIHQPKLIFLDEPTAALDPRARSEIRSLIGDLARAGTAVVFTSHDMEEVSKLAHWVIFISHGRILAEGSPDELLRKFGSESLEALYLQLTR</sequence>
<proteinExistence type="inferred from homology"/>
<dbReference type="Proteomes" id="UP000196475">
    <property type="component" value="Unassembled WGS sequence"/>
</dbReference>
<keyword evidence="4" id="KW-0067">ATP-binding</keyword>
<feature type="domain" description="ABC transporter" evidence="5">
    <location>
        <begin position="7"/>
        <end position="228"/>
    </location>
</feature>
<dbReference type="Pfam" id="PF00005">
    <property type="entry name" value="ABC_tran"/>
    <property type="match status" value="1"/>
</dbReference>
<evidence type="ECO:0000256" key="4">
    <source>
        <dbReference type="ARBA" id="ARBA00022840"/>
    </source>
</evidence>
<accession>A0A1Y3PIG0</accession>
<evidence type="ECO:0000256" key="1">
    <source>
        <dbReference type="ARBA" id="ARBA00005417"/>
    </source>
</evidence>